<evidence type="ECO:0000313" key="3">
    <source>
        <dbReference type="Proteomes" id="UP001059745"/>
    </source>
</evidence>
<protein>
    <submittedName>
        <fullName evidence="2">Uncharacterized protein</fullName>
    </submittedName>
</protein>
<feature type="chain" id="PRO_5044329939" evidence="1">
    <location>
        <begin position="19"/>
        <end position="181"/>
    </location>
</feature>
<accession>A0AB38TLW2</accession>
<reference evidence="2" key="1">
    <citation type="submission" date="2022-09" db="EMBL/GenBank/DDBJ databases">
        <title>Genomic of Burkholderia gladioli.</title>
        <authorList>
            <person name="Wu H."/>
        </authorList>
    </citation>
    <scope>NUCLEOTIDE SEQUENCE</scope>
    <source>
        <strain evidence="2">ZN-S4</strain>
    </source>
</reference>
<evidence type="ECO:0000313" key="2">
    <source>
        <dbReference type="EMBL" id="UWX68810.1"/>
    </source>
</evidence>
<organism evidence="2 3">
    <name type="scientific">Burkholderia gladioli</name>
    <name type="common">Pseudomonas marginata</name>
    <name type="synonym">Phytomonas marginata</name>
    <dbReference type="NCBI Taxonomy" id="28095"/>
    <lineage>
        <taxon>Bacteria</taxon>
        <taxon>Pseudomonadati</taxon>
        <taxon>Pseudomonadota</taxon>
        <taxon>Betaproteobacteria</taxon>
        <taxon>Burkholderiales</taxon>
        <taxon>Burkholderiaceae</taxon>
        <taxon>Burkholderia</taxon>
    </lineage>
</organism>
<dbReference type="RefSeq" id="WP_260531181.1">
    <property type="nucleotide sequence ID" value="NZ_CP104214.1"/>
</dbReference>
<gene>
    <name evidence="2" type="ORF">NYZ96_11230</name>
</gene>
<dbReference type="EMBL" id="CP104214">
    <property type="protein sequence ID" value="UWX68810.1"/>
    <property type="molecule type" value="Genomic_DNA"/>
</dbReference>
<keyword evidence="1" id="KW-0732">Signal</keyword>
<dbReference type="AlphaFoldDB" id="A0AB38TLW2"/>
<sequence>MMKKLIAAALFAPLSALAQTYPSPTFNNITVNGTATIANATFTNPPSFPGGIAISSLANVAANTVLANVTSATAGVTAFAMPSCSATGNALTYTSGTGFTCATGLASLASPTFTGTPAAPTATTGTNTTQIATTAFVNSSITGMSTSTFGALYLAWFNSLPTTLPASAGVLWNNGGVLSKS</sequence>
<evidence type="ECO:0000256" key="1">
    <source>
        <dbReference type="SAM" id="SignalP"/>
    </source>
</evidence>
<name>A0AB38TLW2_BURGA</name>
<dbReference type="Proteomes" id="UP001059745">
    <property type="component" value="Chromosome 1"/>
</dbReference>
<proteinExistence type="predicted"/>
<feature type="signal peptide" evidence="1">
    <location>
        <begin position="1"/>
        <end position="18"/>
    </location>
</feature>